<dbReference type="PANTHER" id="PTHR10201">
    <property type="entry name" value="MATRIX METALLOPROTEINASE"/>
    <property type="match status" value="1"/>
</dbReference>
<feature type="domain" description="Peptidase metallopeptidase" evidence="12">
    <location>
        <begin position="19"/>
        <end position="201"/>
    </location>
</feature>
<dbReference type="InterPro" id="IPR001818">
    <property type="entry name" value="Pept_M10_metallopeptidase"/>
</dbReference>
<evidence type="ECO:0000313" key="14">
    <source>
        <dbReference type="Proteomes" id="UP001162164"/>
    </source>
</evidence>
<feature type="region of interest" description="Disordered" evidence="11">
    <location>
        <begin position="215"/>
        <end position="303"/>
    </location>
</feature>
<dbReference type="PIRSF" id="PIRSF001191">
    <property type="entry name" value="Peptidase_M10A_matrix"/>
    <property type="match status" value="1"/>
</dbReference>
<evidence type="ECO:0000256" key="1">
    <source>
        <dbReference type="ARBA" id="ARBA00001947"/>
    </source>
</evidence>
<keyword evidence="9" id="KW-0865">Zymogen</keyword>
<comment type="cofactor">
    <cofactor evidence="1">
        <name>Zn(2+)</name>
        <dbReference type="ChEBI" id="CHEBI:29105"/>
    </cofactor>
</comment>
<dbReference type="Gene3D" id="3.40.390.10">
    <property type="entry name" value="Collagenase (Catalytic Domain)"/>
    <property type="match status" value="1"/>
</dbReference>
<accession>A0ABQ9JVD0</accession>
<protein>
    <recommendedName>
        <fullName evidence="12">Peptidase metallopeptidase domain-containing protein</fullName>
    </recommendedName>
</protein>
<keyword evidence="3" id="KW-0645">Protease</keyword>
<dbReference type="Gene3D" id="2.110.10.10">
    <property type="entry name" value="Hemopexin-like domain"/>
    <property type="match status" value="1"/>
</dbReference>
<evidence type="ECO:0000256" key="10">
    <source>
        <dbReference type="PROSITE-ProRule" id="PRU01011"/>
    </source>
</evidence>
<feature type="repeat" description="Hemopexin" evidence="10">
    <location>
        <begin position="307"/>
        <end position="356"/>
    </location>
</feature>
<feature type="non-terminal residue" evidence="13">
    <location>
        <position position="1"/>
    </location>
</feature>
<keyword evidence="5" id="KW-0677">Repeat</keyword>
<dbReference type="EMBL" id="JAPWTJ010000172">
    <property type="protein sequence ID" value="KAJ8981662.1"/>
    <property type="molecule type" value="Genomic_DNA"/>
</dbReference>
<evidence type="ECO:0000256" key="8">
    <source>
        <dbReference type="ARBA" id="ARBA00023049"/>
    </source>
</evidence>
<evidence type="ECO:0000256" key="4">
    <source>
        <dbReference type="ARBA" id="ARBA00022723"/>
    </source>
</evidence>
<evidence type="ECO:0000256" key="6">
    <source>
        <dbReference type="ARBA" id="ARBA00022801"/>
    </source>
</evidence>
<dbReference type="SUPFAM" id="SSF50923">
    <property type="entry name" value="Hemopexin-like domain"/>
    <property type="match status" value="1"/>
</dbReference>
<comment type="similarity">
    <text evidence="2">Belongs to the peptidase M10A family.</text>
</comment>
<dbReference type="SMART" id="SM00120">
    <property type="entry name" value="HX"/>
    <property type="match status" value="4"/>
</dbReference>
<dbReference type="Proteomes" id="UP001162164">
    <property type="component" value="Unassembled WGS sequence"/>
</dbReference>
<dbReference type="InterPro" id="IPR036375">
    <property type="entry name" value="Hemopexin-like_dom_sf"/>
</dbReference>
<feature type="compositionally biased region" description="Low complexity" evidence="11">
    <location>
        <begin position="220"/>
        <end position="236"/>
    </location>
</feature>
<keyword evidence="4" id="KW-0479">Metal-binding</keyword>
<evidence type="ECO:0000256" key="9">
    <source>
        <dbReference type="ARBA" id="ARBA00023145"/>
    </source>
</evidence>
<dbReference type="Pfam" id="PF00413">
    <property type="entry name" value="Peptidase_M10"/>
    <property type="match status" value="1"/>
</dbReference>
<dbReference type="PROSITE" id="PS51642">
    <property type="entry name" value="HEMOPEXIN_2"/>
    <property type="match status" value="4"/>
</dbReference>
<dbReference type="InterPro" id="IPR006026">
    <property type="entry name" value="Peptidase_Metallo"/>
</dbReference>
<evidence type="ECO:0000256" key="2">
    <source>
        <dbReference type="ARBA" id="ARBA00010370"/>
    </source>
</evidence>
<evidence type="ECO:0000256" key="5">
    <source>
        <dbReference type="ARBA" id="ARBA00022737"/>
    </source>
</evidence>
<feature type="compositionally biased region" description="Polar residues" evidence="11">
    <location>
        <begin position="237"/>
        <end position="260"/>
    </location>
</feature>
<evidence type="ECO:0000313" key="13">
    <source>
        <dbReference type="EMBL" id="KAJ8981662.1"/>
    </source>
</evidence>
<dbReference type="InterPro" id="IPR000585">
    <property type="entry name" value="Hemopexin-like_dom"/>
</dbReference>
<comment type="caution">
    <text evidence="13">The sequence shown here is derived from an EMBL/GenBank/DDBJ whole genome shotgun (WGS) entry which is preliminary data.</text>
</comment>
<feature type="compositionally biased region" description="Basic and acidic residues" evidence="11">
    <location>
        <begin position="287"/>
        <end position="298"/>
    </location>
</feature>
<keyword evidence="7" id="KW-0862">Zinc</keyword>
<dbReference type="CDD" id="cd00094">
    <property type="entry name" value="HX"/>
    <property type="match status" value="1"/>
</dbReference>
<dbReference type="InterPro" id="IPR021190">
    <property type="entry name" value="Pept_M10A"/>
</dbReference>
<keyword evidence="8" id="KW-0482">Metalloprotease</keyword>
<proteinExistence type="inferred from homology"/>
<gene>
    <name evidence="13" type="ORF">NQ317_017282</name>
</gene>
<keyword evidence="6" id="KW-0378">Hydrolase</keyword>
<evidence type="ECO:0000256" key="7">
    <source>
        <dbReference type="ARBA" id="ARBA00022833"/>
    </source>
</evidence>
<feature type="repeat" description="Hemopexin" evidence="10">
    <location>
        <begin position="360"/>
        <end position="405"/>
    </location>
</feature>
<dbReference type="InterPro" id="IPR024079">
    <property type="entry name" value="MetalloPept_cat_dom_sf"/>
</dbReference>
<name>A0ABQ9JVD0_9CUCU</name>
<dbReference type="SUPFAM" id="SSF55486">
    <property type="entry name" value="Metalloproteases ('zincins'), catalytic domain"/>
    <property type="match status" value="1"/>
</dbReference>
<evidence type="ECO:0000259" key="12">
    <source>
        <dbReference type="SMART" id="SM00235"/>
    </source>
</evidence>
<evidence type="ECO:0000256" key="11">
    <source>
        <dbReference type="SAM" id="MobiDB-lite"/>
    </source>
</evidence>
<reference evidence="13" key="1">
    <citation type="journal article" date="2023" name="Insect Mol. Biol.">
        <title>Genome sequencing provides insights into the evolution of gene families encoding plant cell wall-degrading enzymes in longhorned beetles.</title>
        <authorList>
            <person name="Shin N.R."/>
            <person name="Okamura Y."/>
            <person name="Kirsch R."/>
            <person name="Pauchet Y."/>
        </authorList>
    </citation>
    <scope>NUCLEOTIDE SEQUENCE</scope>
    <source>
        <strain evidence="13">MMC_N1</strain>
    </source>
</reference>
<dbReference type="Pfam" id="PF00045">
    <property type="entry name" value="Hemopexin"/>
    <property type="match status" value="4"/>
</dbReference>
<sequence length="515" mass="59733">VRKGRRNGISFPGAVEAFGHLRFVSFGSVTLRREELVSLNWSQIVSFSRRTKRFDGRVGEVLLTLRRCGVPDIIRSRRQKRYVVGSEGWQKRNITYLYPFDGPGTVLAHAFFPIEGVDFAGDIHFDADEMWIDRSETVTEDQTDGTDFYSVALHELGHSLGLGHSPVPTAVMFPYYKDYDPSSAYQLDYDDILGMYNLYISKVLRDDRRPYVPDDDYERTGITTSTTTARTTEQWTSSSTIEHTSFTNGIFPSTSKSDWSPTDGERQATTMKTETVVTYEGDDESVDDHKKHDDKHGIPDNNAPSLPNICDGYVDAIATLRDELFVFKEQYVWRYKEKGKLEPDYPVSVFQMFPQLPKTIKKIDAAYQRPDGMIILFTGKNFWVYDGTNFVEDSPKPLTEYGLPDYLNELDAVQTWRKNRKTYFYKSERFWRYNETTTTMDPGYPLHMERWRRVPENLDAATTWKDGVTYFFKGELFWTFDNNWVIATEQSPLPTAQVWFGCPEEENKMIRLFPR</sequence>
<feature type="repeat" description="Hemopexin" evidence="10">
    <location>
        <begin position="407"/>
        <end position="454"/>
    </location>
</feature>
<feature type="repeat" description="Hemopexin" evidence="10">
    <location>
        <begin position="455"/>
        <end position="502"/>
    </location>
</feature>
<dbReference type="PANTHER" id="PTHR10201:SF169">
    <property type="entry name" value="MATRIX METALLOPROTEINASE-16-LIKE PROTEIN"/>
    <property type="match status" value="1"/>
</dbReference>
<dbReference type="SMART" id="SM00235">
    <property type="entry name" value="ZnMc"/>
    <property type="match status" value="1"/>
</dbReference>
<organism evidence="13 14">
    <name type="scientific">Molorchus minor</name>
    <dbReference type="NCBI Taxonomy" id="1323400"/>
    <lineage>
        <taxon>Eukaryota</taxon>
        <taxon>Metazoa</taxon>
        <taxon>Ecdysozoa</taxon>
        <taxon>Arthropoda</taxon>
        <taxon>Hexapoda</taxon>
        <taxon>Insecta</taxon>
        <taxon>Pterygota</taxon>
        <taxon>Neoptera</taxon>
        <taxon>Endopterygota</taxon>
        <taxon>Coleoptera</taxon>
        <taxon>Polyphaga</taxon>
        <taxon>Cucujiformia</taxon>
        <taxon>Chrysomeloidea</taxon>
        <taxon>Cerambycidae</taxon>
        <taxon>Lamiinae</taxon>
        <taxon>Monochamini</taxon>
        <taxon>Molorchus</taxon>
    </lineage>
</organism>
<dbReference type="InterPro" id="IPR018487">
    <property type="entry name" value="Hemopexin-like_repeat"/>
</dbReference>
<evidence type="ECO:0000256" key="3">
    <source>
        <dbReference type="ARBA" id="ARBA00022670"/>
    </source>
</evidence>
<keyword evidence="14" id="KW-1185">Reference proteome</keyword>
<feature type="compositionally biased region" description="Polar residues" evidence="11">
    <location>
        <begin position="267"/>
        <end position="276"/>
    </location>
</feature>